<keyword evidence="2" id="KW-0408">Iron</keyword>
<sequence>MGYQLSKAQAENLFSELLKKYDILAPVVKKGEGCFSEVDVIRYDKVSSLDEIAWDRKSAYSYKETLLPVNETLFYFTEDETTVPKESPKEQIVFLRSCDLYGVKRLDEIYLKNGFEDFYYKRRRERTKFILMGCPDTCESGFCVSMGTNRAEDYDGYIKGDKGQVYVDCPWKELEERVKVLGAVSAEVKPDYPAENKEKVTLPKKLSNESFTKEIWNEYGARCIGCGRCNFVCPTCTCFTMQDVSYKENGKAGERRRVWASCQVDGYTDMAGGISFRKAQGERFRFKVMHKIYDYEKRFGYPMCVGCGRCDDVCPEYISYSNCVNRLAKEEEA</sequence>
<evidence type="ECO:0000256" key="3">
    <source>
        <dbReference type="ARBA" id="ARBA00023014"/>
    </source>
</evidence>
<dbReference type="InterPro" id="IPR017896">
    <property type="entry name" value="4Fe4S_Fe-S-bd"/>
</dbReference>
<accession>A0A9D2LSS0</accession>
<reference evidence="5" key="1">
    <citation type="journal article" date="2021" name="PeerJ">
        <title>Extensive microbial diversity within the chicken gut microbiome revealed by metagenomics and culture.</title>
        <authorList>
            <person name="Gilroy R."/>
            <person name="Ravi A."/>
            <person name="Getino M."/>
            <person name="Pursley I."/>
            <person name="Horton D.L."/>
            <person name="Alikhan N.F."/>
            <person name="Baker D."/>
            <person name="Gharbi K."/>
            <person name="Hall N."/>
            <person name="Watson M."/>
            <person name="Adriaenssens E.M."/>
            <person name="Foster-Nyarko E."/>
            <person name="Jarju S."/>
            <person name="Secka A."/>
            <person name="Antonio M."/>
            <person name="Oren A."/>
            <person name="Chaudhuri R.R."/>
            <person name="La Ragione R."/>
            <person name="Hildebrand F."/>
            <person name="Pallen M.J."/>
        </authorList>
    </citation>
    <scope>NUCLEOTIDE SEQUENCE</scope>
    <source>
        <strain evidence="5">ChiSjej1B19-5720</strain>
    </source>
</reference>
<feature type="domain" description="4Fe-4S ferredoxin-type" evidence="4">
    <location>
        <begin position="295"/>
        <end position="323"/>
    </location>
</feature>
<name>A0A9D2LSS0_9FIRM</name>
<dbReference type="InterPro" id="IPR017900">
    <property type="entry name" value="4Fe4S_Fe_S_CS"/>
</dbReference>
<dbReference type="NCBIfam" id="TIGR02910">
    <property type="entry name" value="sulfite_red_A"/>
    <property type="match status" value="1"/>
</dbReference>
<dbReference type="GO" id="GO:0046872">
    <property type="term" value="F:metal ion binding"/>
    <property type="evidence" value="ECO:0007669"/>
    <property type="project" value="UniProtKB-KW"/>
</dbReference>
<dbReference type="EMBL" id="DWYZ01000173">
    <property type="protein sequence ID" value="HJB28971.1"/>
    <property type="molecule type" value="Genomic_DNA"/>
</dbReference>
<reference evidence="5" key="2">
    <citation type="submission" date="2021-04" db="EMBL/GenBank/DDBJ databases">
        <authorList>
            <person name="Gilroy R."/>
        </authorList>
    </citation>
    <scope>NUCLEOTIDE SEQUENCE</scope>
    <source>
        <strain evidence="5">ChiSjej1B19-5720</strain>
    </source>
</reference>
<feature type="domain" description="4Fe-4S ferredoxin-type" evidence="4">
    <location>
        <begin position="212"/>
        <end position="244"/>
    </location>
</feature>
<dbReference type="Pfam" id="PF17179">
    <property type="entry name" value="Fer4_22"/>
    <property type="match status" value="1"/>
</dbReference>
<organism evidence="5 6">
    <name type="scientific">Candidatus Blautia faecavium</name>
    <dbReference type="NCBI Taxonomy" id="2838487"/>
    <lineage>
        <taxon>Bacteria</taxon>
        <taxon>Bacillati</taxon>
        <taxon>Bacillota</taxon>
        <taxon>Clostridia</taxon>
        <taxon>Lachnospirales</taxon>
        <taxon>Lachnospiraceae</taxon>
        <taxon>Blautia</taxon>
    </lineage>
</organism>
<dbReference type="AlphaFoldDB" id="A0A9D2LSS0"/>
<dbReference type="GO" id="GO:0051536">
    <property type="term" value="F:iron-sulfur cluster binding"/>
    <property type="evidence" value="ECO:0007669"/>
    <property type="project" value="UniProtKB-KW"/>
</dbReference>
<evidence type="ECO:0000313" key="6">
    <source>
        <dbReference type="Proteomes" id="UP000823842"/>
    </source>
</evidence>
<keyword evidence="3" id="KW-0411">Iron-sulfur</keyword>
<dbReference type="PROSITE" id="PS00198">
    <property type="entry name" value="4FE4S_FER_1"/>
    <property type="match status" value="2"/>
</dbReference>
<proteinExistence type="predicted"/>
<evidence type="ECO:0000259" key="4">
    <source>
        <dbReference type="PROSITE" id="PS51379"/>
    </source>
</evidence>
<dbReference type="PROSITE" id="PS51379">
    <property type="entry name" value="4FE4S_FER_2"/>
    <property type="match status" value="2"/>
</dbReference>
<dbReference type="InterPro" id="IPR014259">
    <property type="entry name" value="Sulphite_reductase_A"/>
</dbReference>
<dbReference type="PANTHER" id="PTHR40447">
    <property type="entry name" value="ANAEROBIC SULFITE REDUCTASE SUBUNIT A"/>
    <property type="match status" value="1"/>
</dbReference>
<keyword evidence="1" id="KW-0479">Metal-binding</keyword>
<evidence type="ECO:0000256" key="1">
    <source>
        <dbReference type="ARBA" id="ARBA00022723"/>
    </source>
</evidence>
<dbReference type="SUPFAM" id="SSF46548">
    <property type="entry name" value="alpha-helical ferredoxin"/>
    <property type="match status" value="1"/>
</dbReference>
<evidence type="ECO:0000313" key="5">
    <source>
        <dbReference type="EMBL" id="HJB28971.1"/>
    </source>
</evidence>
<evidence type="ECO:0000256" key="2">
    <source>
        <dbReference type="ARBA" id="ARBA00023004"/>
    </source>
</evidence>
<dbReference type="PANTHER" id="PTHR40447:SF1">
    <property type="entry name" value="ANAEROBIC SULFITE REDUCTASE SUBUNIT A"/>
    <property type="match status" value="1"/>
</dbReference>
<comment type="caution">
    <text evidence="5">The sequence shown here is derived from an EMBL/GenBank/DDBJ whole genome shotgun (WGS) entry which is preliminary data.</text>
</comment>
<protein>
    <submittedName>
        <fullName evidence="5">Anaerobic sulfite reductase subunit AsrA</fullName>
    </submittedName>
</protein>
<dbReference type="Proteomes" id="UP000823842">
    <property type="component" value="Unassembled WGS sequence"/>
</dbReference>
<gene>
    <name evidence="5" type="primary">asrA</name>
    <name evidence="5" type="ORF">IAA06_09290</name>
</gene>